<dbReference type="RefSeq" id="WP_240255869.1">
    <property type="nucleotide sequence ID" value="NZ_JAKTTI010000016.1"/>
</dbReference>
<organism evidence="2 3">
    <name type="scientific">Fredinandcohnia quinoae</name>
    <dbReference type="NCBI Taxonomy" id="2918902"/>
    <lineage>
        <taxon>Bacteria</taxon>
        <taxon>Bacillati</taxon>
        <taxon>Bacillota</taxon>
        <taxon>Bacilli</taxon>
        <taxon>Bacillales</taxon>
        <taxon>Bacillaceae</taxon>
        <taxon>Fredinandcohnia</taxon>
    </lineage>
</organism>
<dbReference type="SUPFAM" id="SSF53067">
    <property type="entry name" value="Actin-like ATPase domain"/>
    <property type="match status" value="2"/>
</dbReference>
<name>A0AAW5E7E9_9BACI</name>
<comment type="caution">
    <text evidence="2">The sequence shown here is derived from an EMBL/GenBank/DDBJ whole genome shotgun (WGS) entry which is preliminary data.</text>
</comment>
<dbReference type="InterPro" id="IPR043129">
    <property type="entry name" value="ATPase_NBD"/>
</dbReference>
<dbReference type="InterPro" id="IPR002731">
    <property type="entry name" value="ATPase_BadF"/>
</dbReference>
<dbReference type="CDD" id="cd24007">
    <property type="entry name" value="ASKHA_NBD_eukNAGK-like"/>
    <property type="match status" value="1"/>
</dbReference>
<dbReference type="InterPro" id="IPR052519">
    <property type="entry name" value="Euk-type_GlcNAc_Kinase"/>
</dbReference>
<dbReference type="PANTHER" id="PTHR43190">
    <property type="entry name" value="N-ACETYL-D-GLUCOSAMINE KINASE"/>
    <property type="match status" value="1"/>
</dbReference>
<feature type="domain" description="ATPase BadF/BadG/BcrA/BcrD type" evidence="1">
    <location>
        <begin position="4"/>
        <end position="301"/>
    </location>
</feature>
<accession>A0AAW5E7E9</accession>
<evidence type="ECO:0000259" key="1">
    <source>
        <dbReference type="Pfam" id="PF01869"/>
    </source>
</evidence>
<proteinExistence type="predicted"/>
<dbReference type="PANTHER" id="PTHR43190:SF3">
    <property type="entry name" value="N-ACETYL-D-GLUCOSAMINE KINASE"/>
    <property type="match status" value="1"/>
</dbReference>
<dbReference type="Gene3D" id="3.30.420.40">
    <property type="match status" value="2"/>
</dbReference>
<gene>
    <name evidence="2" type="ORF">MJG50_11460</name>
</gene>
<protein>
    <recommendedName>
        <fullName evidence="1">ATPase BadF/BadG/BcrA/BcrD type domain-containing protein</fullName>
    </recommendedName>
</protein>
<dbReference type="Pfam" id="PF01869">
    <property type="entry name" value="BcrAD_BadFG"/>
    <property type="match status" value="1"/>
</dbReference>
<evidence type="ECO:0000313" key="2">
    <source>
        <dbReference type="EMBL" id="MCH1625947.1"/>
    </source>
</evidence>
<evidence type="ECO:0000313" key="3">
    <source>
        <dbReference type="Proteomes" id="UP001431131"/>
    </source>
</evidence>
<dbReference type="Proteomes" id="UP001431131">
    <property type="component" value="Unassembled WGS sequence"/>
</dbReference>
<reference evidence="2" key="1">
    <citation type="submission" date="2022-02" db="EMBL/GenBank/DDBJ databases">
        <title>Fredinandcohnia quinoae sp. nov. isolated from Chenopodium quinoa seeds.</title>
        <authorList>
            <person name="Saati-Santamaria Z."/>
            <person name="Flores-Felix J.D."/>
            <person name="Igual J.M."/>
            <person name="Velazquez E."/>
            <person name="Garcia-Fraile P."/>
            <person name="Martinez-Molina E."/>
        </authorList>
    </citation>
    <scope>NUCLEOTIDE SEQUENCE</scope>
    <source>
        <strain evidence="2">SECRCQ15</strain>
    </source>
</reference>
<dbReference type="AlphaFoldDB" id="A0AAW5E7E9"/>
<sequence length="320" mass="34657">MYVLGIDGGGTKTKGVIADHLGNVYASKTVGATNQNGVDIHTVESELSNLFTSLKSQNREVFSKLHTIFAGMSGVDRPEAKEAMKEILLNLAPSHVNIMIDNDGINALYSGTLGAPGIVQIAGTGSITFGMNRNGERKRIGGWGYLIDDEGSGYDIGRSALHAVFKAFDGRGPKTVLTEMIHQHFNVSVTPGLIQYIYEPGKSRSVIAPLSKYVSEAVDKNDEVAKEIISNASGKLANSIGSLCGQLFKNDKNEQPIPVVLVGGVFNRDDLFLRKIHENVKMNVRLIKPELEPVDGAVIAALKHANKEIDLIFLENMKRV</sequence>
<keyword evidence="3" id="KW-1185">Reference proteome</keyword>
<dbReference type="EMBL" id="JAKTTI010000016">
    <property type="protein sequence ID" value="MCH1625947.1"/>
    <property type="molecule type" value="Genomic_DNA"/>
</dbReference>